<sequence length="210" mass="23139">MEANVQLTRVIQEMRAEINKLEKENQALRMKLTSSSQRTPGSREQSGDEREGEVTELCTLEKAHGQSLATLHGSISTDSAPATQEHQGNTMIVRRYSVSSSIHSFAANDPWKAEKRQPNGGIPEAQGTLKSLACSSIKKQDSEEKMFADNSFTSNSFSQTGFPEHVFGCRDKIKTVSFLLPMDTSSYPQNSSSLKYSPNQTTSQLSTIAE</sequence>
<gene>
    <name evidence="2" type="ORF">HJG63_002256</name>
</gene>
<dbReference type="Proteomes" id="UP000593571">
    <property type="component" value="Unassembled WGS sequence"/>
</dbReference>
<name>A0A7J8JB35_ROUAE</name>
<dbReference type="AlphaFoldDB" id="A0A7J8JB35"/>
<evidence type="ECO:0000313" key="3">
    <source>
        <dbReference type="Proteomes" id="UP000593571"/>
    </source>
</evidence>
<dbReference type="SUPFAM" id="SSF160459">
    <property type="entry name" value="BLRF2-like"/>
    <property type="match status" value="1"/>
</dbReference>
<organism evidence="2 3">
    <name type="scientific">Rousettus aegyptiacus</name>
    <name type="common">Egyptian fruit bat</name>
    <name type="synonym">Pteropus aegyptiacus</name>
    <dbReference type="NCBI Taxonomy" id="9407"/>
    <lineage>
        <taxon>Eukaryota</taxon>
        <taxon>Metazoa</taxon>
        <taxon>Chordata</taxon>
        <taxon>Craniata</taxon>
        <taxon>Vertebrata</taxon>
        <taxon>Euteleostomi</taxon>
        <taxon>Mammalia</taxon>
        <taxon>Eutheria</taxon>
        <taxon>Laurasiatheria</taxon>
        <taxon>Chiroptera</taxon>
        <taxon>Yinpterochiroptera</taxon>
        <taxon>Pteropodoidea</taxon>
        <taxon>Pteropodidae</taxon>
        <taxon>Rousettinae</taxon>
        <taxon>Rousettus</taxon>
    </lineage>
</organism>
<evidence type="ECO:0000313" key="2">
    <source>
        <dbReference type="EMBL" id="KAF6494057.1"/>
    </source>
</evidence>
<feature type="region of interest" description="Disordered" evidence="1">
    <location>
        <begin position="186"/>
        <end position="210"/>
    </location>
</feature>
<comment type="caution">
    <text evidence="2">The sequence shown here is derived from an EMBL/GenBank/DDBJ whole genome shotgun (WGS) entry which is preliminary data.</text>
</comment>
<keyword evidence="3" id="KW-1185">Reference proteome</keyword>
<feature type="compositionally biased region" description="Polar residues" evidence="1">
    <location>
        <begin position="32"/>
        <end position="44"/>
    </location>
</feature>
<evidence type="ECO:0000256" key="1">
    <source>
        <dbReference type="SAM" id="MobiDB-lite"/>
    </source>
</evidence>
<accession>A0A7J8JB35</accession>
<dbReference type="EMBL" id="JACASE010000002">
    <property type="protein sequence ID" value="KAF6494057.1"/>
    <property type="molecule type" value="Genomic_DNA"/>
</dbReference>
<dbReference type="OrthoDB" id="8851930at2759"/>
<protein>
    <submittedName>
        <fullName evidence="2">Coiled-coil domain containing 195</fullName>
    </submittedName>
</protein>
<reference evidence="2 3" key="1">
    <citation type="journal article" date="2020" name="Nature">
        <title>Six reference-quality genomes reveal evolution of bat adaptations.</title>
        <authorList>
            <person name="Jebb D."/>
            <person name="Huang Z."/>
            <person name="Pippel M."/>
            <person name="Hughes G.M."/>
            <person name="Lavrichenko K."/>
            <person name="Devanna P."/>
            <person name="Winkler S."/>
            <person name="Jermiin L.S."/>
            <person name="Skirmuntt E.C."/>
            <person name="Katzourakis A."/>
            <person name="Burkitt-Gray L."/>
            <person name="Ray D.A."/>
            <person name="Sullivan K.A.M."/>
            <person name="Roscito J.G."/>
            <person name="Kirilenko B.M."/>
            <person name="Davalos L.M."/>
            <person name="Corthals A.P."/>
            <person name="Power M.L."/>
            <person name="Jones G."/>
            <person name="Ransome R.D."/>
            <person name="Dechmann D.K.N."/>
            <person name="Locatelli A.G."/>
            <person name="Puechmaille S.J."/>
            <person name="Fedrigo O."/>
            <person name="Jarvis E.D."/>
            <person name="Hiller M."/>
            <person name="Vernes S.C."/>
            <person name="Myers E.W."/>
            <person name="Teeling E.C."/>
        </authorList>
    </citation>
    <scope>NUCLEOTIDE SEQUENCE [LARGE SCALE GENOMIC DNA]</scope>
    <source>
        <strain evidence="2">MRouAeg1</strain>
        <tissue evidence="2">Muscle</tissue>
    </source>
</reference>
<feature type="compositionally biased region" description="Basic and acidic residues" evidence="1">
    <location>
        <begin position="45"/>
        <end position="55"/>
    </location>
</feature>
<proteinExistence type="predicted"/>
<feature type="region of interest" description="Disordered" evidence="1">
    <location>
        <begin position="25"/>
        <end position="55"/>
    </location>
</feature>